<dbReference type="RefSeq" id="WP_379523938.1">
    <property type="nucleotide sequence ID" value="NZ_JBHSPA010000112.1"/>
</dbReference>
<gene>
    <name evidence="1" type="ORF">ACFPZ3_62695</name>
</gene>
<comment type="caution">
    <text evidence="1">The sequence shown here is derived from an EMBL/GenBank/DDBJ whole genome shotgun (WGS) entry which is preliminary data.</text>
</comment>
<sequence>MWKSPLVKLLVLCGLAALLVHQWPEIRRYLKIKRM</sequence>
<name>A0ABW1DAD3_9ACTN</name>
<organism evidence="1 2">
    <name type="scientific">Nonomuraea insulae</name>
    <dbReference type="NCBI Taxonomy" id="1616787"/>
    <lineage>
        <taxon>Bacteria</taxon>
        <taxon>Bacillati</taxon>
        <taxon>Actinomycetota</taxon>
        <taxon>Actinomycetes</taxon>
        <taxon>Streptosporangiales</taxon>
        <taxon>Streptosporangiaceae</taxon>
        <taxon>Nonomuraea</taxon>
    </lineage>
</organism>
<reference evidence="2" key="1">
    <citation type="journal article" date="2019" name="Int. J. Syst. Evol. Microbiol.">
        <title>The Global Catalogue of Microorganisms (GCM) 10K type strain sequencing project: providing services to taxonomists for standard genome sequencing and annotation.</title>
        <authorList>
            <consortium name="The Broad Institute Genomics Platform"/>
            <consortium name="The Broad Institute Genome Sequencing Center for Infectious Disease"/>
            <person name="Wu L."/>
            <person name="Ma J."/>
        </authorList>
    </citation>
    <scope>NUCLEOTIDE SEQUENCE [LARGE SCALE GENOMIC DNA]</scope>
    <source>
        <strain evidence="2">CCUG 53903</strain>
    </source>
</reference>
<keyword evidence="2" id="KW-1185">Reference proteome</keyword>
<proteinExistence type="predicted"/>
<protein>
    <submittedName>
        <fullName evidence="1">DUF6893 family small protein</fullName>
    </submittedName>
</protein>
<evidence type="ECO:0000313" key="1">
    <source>
        <dbReference type="EMBL" id="MFC5834526.1"/>
    </source>
</evidence>
<accession>A0ABW1DAD3</accession>
<dbReference type="Proteomes" id="UP001596058">
    <property type="component" value="Unassembled WGS sequence"/>
</dbReference>
<evidence type="ECO:0000313" key="2">
    <source>
        <dbReference type="Proteomes" id="UP001596058"/>
    </source>
</evidence>
<dbReference type="EMBL" id="JBHSPA010000112">
    <property type="protein sequence ID" value="MFC5834526.1"/>
    <property type="molecule type" value="Genomic_DNA"/>
</dbReference>
<dbReference type="InterPro" id="IPR054188">
    <property type="entry name" value="DUF6893"/>
</dbReference>
<dbReference type="Pfam" id="PF21833">
    <property type="entry name" value="DUF6893"/>
    <property type="match status" value="1"/>
</dbReference>